<feature type="transmembrane region" description="Helical" evidence="1">
    <location>
        <begin position="12"/>
        <end position="31"/>
    </location>
</feature>
<dbReference type="PANTHER" id="PTHR43038">
    <property type="entry name" value="ATP-BINDING CASSETTE, SUB-FAMILY H, MEMBER 1"/>
    <property type="match status" value="1"/>
</dbReference>
<feature type="non-terminal residue" evidence="3">
    <location>
        <position position="1"/>
    </location>
</feature>
<feature type="transmembrane region" description="Helical" evidence="1">
    <location>
        <begin position="68"/>
        <end position="89"/>
    </location>
</feature>
<evidence type="ECO:0000256" key="1">
    <source>
        <dbReference type="SAM" id="Phobius"/>
    </source>
</evidence>
<keyword evidence="4" id="KW-1185">Reference proteome</keyword>
<dbReference type="Proteomes" id="UP001176961">
    <property type="component" value="Unassembled WGS sequence"/>
</dbReference>
<dbReference type="SUPFAM" id="SSF52540">
    <property type="entry name" value="P-loop containing nucleoside triphosphate hydrolases"/>
    <property type="match status" value="1"/>
</dbReference>
<keyword evidence="1" id="KW-0472">Membrane</keyword>
<name>A0AA36GXR5_CYLNA</name>
<gene>
    <name evidence="3" type="ORF">CYNAS_LOCUS11976</name>
</gene>
<dbReference type="InterPro" id="IPR003439">
    <property type="entry name" value="ABC_transporter-like_ATP-bd"/>
</dbReference>
<feature type="transmembrane region" description="Helical" evidence="1">
    <location>
        <begin position="37"/>
        <end position="56"/>
    </location>
</feature>
<organism evidence="3 4">
    <name type="scientific">Cylicocyclus nassatus</name>
    <name type="common">Nematode worm</name>
    <dbReference type="NCBI Taxonomy" id="53992"/>
    <lineage>
        <taxon>Eukaryota</taxon>
        <taxon>Metazoa</taxon>
        <taxon>Ecdysozoa</taxon>
        <taxon>Nematoda</taxon>
        <taxon>Chromadorea</taxon>
        <taxon>Rhabditida</taxon>
        <taxon>Rhabditina</taxon>
        <taxon>Rhabditomorpha</taxon>
        <taxon>Strongyloidea</taxon>
        <taxon>Strongylidae</taxon>
        <taxon>Cylicocyclus</taxon>
    </lineage>
</organism>
<keyword evidence="1" id="KW-1133">Transmembrane helix</keyword>
<dbReference type="PANTHER" id="PTHR43038:SF3">
    <property type="entry name" value="ABC TRANSPORTER G FAMILY MEMBER 20 ISOFORM X1"/>
    <property type="match status" value="1"/>
</dbReference>
<proteinExistence type="predicted"/>
<comment type="caution">
    <text evidence="3">The sequence shown here is derived from an EMBL/GenBank/DDBJ whole genome shotgun (WGS) entry which is preliminary data.</text>
</comment>
<reference evidence="3" key="1">
    <citation type="submission" date="2023-07" db="EMBL/GenBank/DDBJ databases">
        <authorList>
            <consortium name="CYATHOMIX"/>
        </authorList>
    </citation>
    <scope>NUCLEOTIDE SEQUENCE</scope>
    <source>
        <strain evidence="3">N/A</strain>
    </source>
</reference>
<feature type="domain" description="ABC transporter" evidence="2">
    <location>
        <begin position="149"/>
        <end position="243"/>
    </location>
</feature>
<dbReference type="GO" id="GO:0016887">
    <property type="term" value="F:ATP hydrolysis activity"/>
    <property type="evidence" value="ECO:0007669"/>
    <property type="project" value="InterPro"/>
</dbReference>
<evidence type="ECO:0000313" key="4">
    <source>
        <dbReference type="Proteomes" id="UP001176961"/>
    </source>
</evidence>
<protein>
    <recommendedName>
        <fullName evidence="2">ABC transporter domain-containing protein</fullName>
    </recommendedName>
</protein>
<dbReference type="InterPro" id="IPR027417">
    <property type="entry name" value="P-loop_NTPase"/>
</dbReference>
<keyword evidence="1" id="KW-0812">Transmembrane</keyword>
<accession>A0AA36GXR5</accession>
<dbReference type="GO" id="GO:0005524">
    <property type="term" value="F:ATP binding"/>
    <property type="evidence" value="ECO:0007669"/>
    <property type="project" value="InterPro"/>
</dbReference>
<evidence type="ECO:0000313" key="3">
    <source>
        <dbReference type="EMBL" id="CAJ0599993.1"/>
    </source>
</evidence>
<evidence type="ECO:0000259" key="2">
    <source>
        <dbReference type="Pfam" id="PF00005"/>
    </source>
</evidence>
<dbReference type="AlphaFoldDB" id="A0AA36GXR5"/>
<dbReference type="Pfam" id="PF00005">
    <property type="entry name" value="ABC_tran"/>
    <property type="match status" value="1"/>
</dbReference>
<sequence length="252" mass="27948">MLSSFLSTPGYAFVLLVVFQLFSYIPLFLASDTIRSWVAYIAYGYPSLIFLSAIIDETEKRKLFDFSYVTYIIVLASNWLFYCFLLFLYESQLHTAIISAMKRKTFTESFDVPYGNDVIAERNRSVSPGGNATVLVRDLVKFRKQDCVLKNMAFAMGNGDALGLIGVPGSGKSTAFALISGIERPSSGKVLITGRQAHNLPRLGFCAQYNSLFPRLTCLQNLIVIAGLIGYKNVRKKAESIIGYLSLGLHAN</sequence>
<dbReference type="Gene3D" id="3.40.50.300">
    <property type="entry name" value="P-loop containing nucleotide triphosphate hydrolases"/>
    <property type="match status" value="1"/>
</dbReference>
<dbReference type="EMBL" id="CATQJL010000223">
    <property type="protein sequence ID" value="CAJ0599993.1"/>
    <property type="molecule type" value="Genomic_DNA"/>
</dbReference>